<evidence type="ECO:0000313" key="1">
    <source>
        <dbReference type="EMBL" id="KAL3955607.1"/>
    </source>
</evidence>
<dbReference type="EMBL" id="JBGNUJ010000010">
    <property type="protein sequence ID" value="KAL3955607.1"/>
    <property type="molecule type" value="Genomic_DNA"/>
</dbReference>
<dbReference type="Proteomes" id="UP001638806">
    <property type="component" value="Unassembled WGS sequence"/>
</dbReference>
<comment type="caution">
    <text evidence="1">The sequence shown here is derived from an EMBL/GenBank/DDBJ whole genome shotgun (WGS) entry which is preliminary data.</text>
</comment>
<keyword evidence="2" id="KW-1185">Reference proteome</keyword>
<gene>
    <name evidence="1" type="ORF">ACCO45_011170</name>
</gene>
<reference evidence="1" key="1">
    <citation type="submission" date="2024-12" db="EMBL/GenBank/DDBJ databases">
        <title>Comparative genomics and development of molecular markers within Purpureocillium lilacinum and among Purpureocillium species.</title>
        <authorList>
            <person name="Yeh Z.-Y."/>
            <person name="Ni N.-T."/>
            <person name="Lo P.-H."/>
            <person name="Mushyakhwo K."/>
            <person name="Lin C.-F."/>
            <person name="Nai Y.-S."/>
        </authorList>
    </citation>
    <scope>NUCLEOTIDE SEQUENCE</scope>
    <source>
        <strain evidence="1">NCHU-NPUST-175</strain>
    </source>
</reference>
<evidence type="ECO:0000313" key="2">
    <source>
        <dbReference type="Proteomes" id="UP001638806"/>
    </source>
</evidence>
<proteinExistence type="predicted"/>
<accession>A0ACC4DID8</accession>
<name>A0ACC4DID8_PURLI</name>
<organism evidence="1 2">
    <name type="scientific">Purpureocillium lilacinum</name>
    <name type="common">Paecilomyces lilacinus</name>
    <dbReference type="NCBI Taxonomy" id="33203"/>
    <lineage>
        <taxon>Eukaryota</taxon>
        <taxon>Fungi</taxon>
        <taxon>Dikarya</taxon>
        <taxon>Ascomycota</taxon>
        <taxon>Pezizomycotina</taxon>
        <taxon>Sordariomycetes</taxon>
        <taxon>Hypocreomycetidae</taxon>
        <taxon>Hypocreales</taxon>
        <taxon>Ophiocordycipitaceae</taxon>
        <taxon>Purpureocillium</taxon>
    </lineage>
</organism>
<sequence>MNKLANMRHWSERMSPNFGMGRPNMPMNALNAHPKNAAQPGGPISSPQAADATIHYSFNVPFASDLAGPNTEDIVHATTDAVLRWTHPEDAPDDVQVHELPVHVQNLAHLRKLCSDLSVGPLPIEAHVLSTPPKNGRGQQVTTVCLSGSPELVNKSRETILNEIPISMPGL</sequence>
<protein>
    <submittedName>
        <fullName evidence="1">Uncharacterized protein</fullName>
    </submittedName>
</protein>